<evidence type="ECO:0000313" key="2">
    <source>
        <dbReference type="EMBL" id="OEJ73917.1"/>
    </source>
</evidence>
<dbReference type="Gene3D" id="3.40.50.150">
    <property type="entry name" value="Vaccinia Virus protein VP39"/>
    <property type="match status" value="1"/>
</dbReference>
<dbReference type="InterPro" id="IPR006342">
    <property type="entry name" value="FkbM_mtfrase"/>
</dbReference>
<dbReference type="Pfam" id="PF05050">
    <property type="entry name" value="Methyltransf_21"/>
    <property type="match status" value="1"/>
</dbReference>
<organism evidence="2">
    <name type="scientific">Desertifilum tharense IPPAS B-1220</name>
    <dbReference type="NCBI Taxonomy" id="1781255"/>
    <lineage>
        <taxon>Bacteria</taxon>
        <taxon>Bacillati</taxon>
        <taxon>Cyanobacteriota</taxon>
        <taxon>Cyanophyceae</taxon>
        <taxon>Desertifilales</taxon>
        <taxon>Desertifilaceae</taxon>
        <taxon>Desertifilum</taxon>
    </lineage>
</organism>
<dbReference type="SUPFAM" id="SSF53335">
    <property type="entry name" value="S-adenosyl-L-methionine-dependent methyltransferases"/>
    <property type="match status" value="1"/>
</dbReference>
<protein>
    <recommendedName>
        <fullName evidence="1">Methyltransferase FkbM domain-containing protein</fullName>
    </recommendedName>
</protein>
<sequence>MIEFKKVLRTFQTNFPYLLETKFHLMRLYRNQFKIPFEKDFNALSLFPESENFVFLDVGANRGQSTDAILMTTHKGQIHMFEPNPWMCDCIEKLYGNHPRVKIHKFGLGNTATEELLYVPFYKKWMFDGLASFNYQEASEWLKNRMYNYQEELLTIEQFKCHIRQLDELKLAPFFIKIDVQGYEFKALQGGETTIRTHQPVLLIESPSKRIIDYLKSFGYQIYAFKRGKFIPTFKNSLNAFFMTESKASLVEAYIEHPNPSSSSESQLLMPS</sequence>
<name>A0A1E5QH51_9CYAN</name>
<dbReference type="RefSeq" id="WP_069968527.1">
    <property type="nucleotide sequence ID" value="NZ_CM124774.1"/>
</dbReference>
<accession>A0A1E5QH51</accession>
<feature type="domain" description="Methyltransferase FkbM" evidence="1">
    <location>
        <begin position="57"/>
        <end position="222"/>
    </location>
</feature>
<dbReference type="AlphaFoldDB" id="A0A1E5QH51"/>
<comment type="caution">
    <text evidence="2">The sequence shown here is derived from an EMBL/GenBank/DDBJ whole genome shotgun (WGS) entry which is preliminary data.</text>
</comment>
<dbReference type="EMBL" id="MJGC01000077">
    <property type="protein sequence ID" value="OEJ73917.1"/>
    <property type="molecule type" value="Genomic_DNA"/>
</dbReference>
<proteinExistence type="predicted"/>
<reference evidence="2" key="1">
    <citation type="submission" date="2016-09" db="EMBL/GenBank/DDBJ databases">
        <title>Draft genome of thermotolerant cyanobacterium Desertifilum sp. strain IPPAS B-1220.</title>
        <authorList>
            <person name="Sinetova M.A."/>
            <person name="Bolakhan K."/>
            <person name="Zayadan B.K."/>
            <person name="Mironov K.S."/>
            <person name="Ustinova V."/>
            <person name="Kupriyanova E.V."/>
            <person name="Sidorov R.A."/>
            <person name="Skrypnik A.N."/>
            <person name="Gogoleva N.E."/>
            <person name="Gogolev Y.V."/>
            <person name="Los D.A."/>
        </authorList>
    </citation>
    <scope>NUCLEOTIDE SEQUENCE [LARGE SCALE GENOMIC DNA]</scope>
    <source>
        <strain evidence="2">IPPAS B-1220</strain>
    </source>
</reference>
<dbReference type="NCBIfam" id="TIGR01444">
    <property type="entry name" value="fkbM_fam"/>
    <property type="match status" value="1"/>
</dbReference>
<gene>
    <name evidence="2" type="ORF">BH720_17630</name>
</gene>
<dbReference type="InterPro" id="IPR029063">
    <property type="entry name" value="SAM-dependent_MTases_sf"/>
</dbReference>
<dbReference type="PANTHER" id="PTHR34203">
    <property type="entry name" value="METHYLTRANSFERASE, FKBM FAMILY PROTEIN"/>
    <property type="match status" value="1"/>
</dbReference>
<dbReference type="PANTHER" id="PTHR34203:SF15">
    <property type="entry name" value="SLL1173 PROTEIN"/>
    <property type="match status" value="1"/>
</dbReference>
<dbReference type="OrthoDB" id="423019at2"/>
<evidence type="ECO:0000259" key="1">
    <source>
        <dbReference type="Pfam" id="PF05050"/>
    </source>
</evidence>
<dbReference type="InterPro" id="IPR052514">
    <property type="entry name" value="SAM-dependent_MTase"/>
</dbReference>
<dbReference type="STRING" id="1781255.BH720_17630"/>